<name>A0A915K8B2_ROMCU</name>
<sequence length="64" mass="7482">MKDENFNEILEEFEEISFDPNLEESETESIDDTVNESRLTVVENKPNSYSSFYVQVRQLSTISD</sequence>
<evidence type="ECO:0000313" key="2">
    <source>
        <dbReference type="WBParaSite" id="nRc.2.0.1.t34132-RA"/>
    </source>
</evidence>
<keyword evidence="1" id="KW-1185">Reference proteome</keyword>
<reference evidence="2" key="1">
    <citation type="submission" date="2022-11" db="UniProtKB">
        <authorList>
            <consortium name="WormBaseParasite"/>
        </authorList>
    </citation>
    <scope>IDENTIFICATION</scope>
</reference>
<accession>A0A915K8B2</accession>
<organism evidence="1 2">
    <name type="scientific">Romanomermis culicivorax</name>
    <name type="common">Nematode worm</name>
    <dbReference type="NCBI Taxonomy" id="13658"/>
    <lineage>
        <taxon>Eukaryota</taxon>
        <taxon>Metazoa</taxon>
        <taxon>Ecdysozoa</taxon>
        <taxon>Nematoda</taxon>
        <taxon>Enoplea</taxon>
        <taxon>Dorylaimia</taxon>
        <taxon>Mermithida</taxon>
        <taxon>Mermithoidea</taxon>
        <taxon>Mermithidae</taxon>
        <taxon>Romanomermis</taxon>
    </lineage>
</organism>
<dbReference type="WBParaSite" id="nRc.2.0.1.t34132-RA">
    <property type="protein sequence ID" value="nRc.2.0.1.t34132-RA"/>
    <property type="gene ID" value="nRc.2.0.1.g34132"/>
</dbReference>
<proteinExistence type="predicted"/>
<dbReference type="Proteomes" id="UP000887565">
    <property type="component" value="Unplaced"/>
</dbReference>
<protein>
    <submittedName>
        <fullName evidence="2">Uncharacterized protein</fullName>
    </submittedName>
</protein>
<dbReference type="AlphaFoldDB" id="A0A915K8B2"/>
<evidence type="ECO:0000313" key="1">
    <source>
        <dbReference type="Proteomes" id="UP000887565"/>
    </source>
</evidence>